<feature type="compositionally biased region" description="Low complexity" evidence="1">
    <location>
        <begin position="128"/>
        <end position="140"/>
    </location>
</feature>
<dbReference type="PhylomeDB" id="S7ZA78"/>
<feature type="region of interest" description="Disordered" evidence="1">
    <location>
        <begin position="194"/>
        <end position="213"/>
    </location>
</feature>
<evidence type="ECO:0000313" key="2">
    <source>
        <dbReference type="EMBL" id="EPS27119.1"/>
    </source>
</evidence>
<dbReference type="HOGENOM" id="CLU_087020_0_0_1"/>
<proteinExistence type="predicted"/>
<feature type="compositionally biased region" description="Low complexity" evidence="1">
    <location>
        <begin position="1"/>
        <end position="22"/>
    </location>
</feature>
<feature type="region of interest" description="Disordered" evidence="1">
    <location>
        <begin position="126"/>
        <end position="160"/>
    </location>
</feature>
<dbReference type="OrthoDB" id="4227585at2759"/>
<feature type="compositionally biased region" description="Low complexity" evidence="1">
    <location>
        <begin position="33"/>
        <end position="50"/>
    </location>
</feature>
<sequence>MSTSSYSTSSSSNSLSLASSSSHLPYHHPQPMSSLSLGSQSSRHTSTSTGKTPRFYSSPVQNGFETPLQLYGLERREPSIHEKRKRSRRISHALGEIAENPAPPFKLDTVTSPPINKLRRRSTFLRGSPPVSAAASSPRSMVDGPCTPQSEPGSAWSISTTQSHSFTHRLVRRLSVLSIRRKNPMQSSLSGVALSNGIGPSMQHGTRLQPGFI</sequence>
<evidence type="ECO:0000313" key="3">
    <source>
        <dbReference type="Proteomes" id="UP000019376"/>
    </source>
</evidence>
<feature type="region of interest" description="Disordered" evidence="1">
    <location>
        <begin position="1"/>
        <end position="88"/>
    </location>
</feature>
<accession>S7ZA78</accession>
<organism evidence="2 3">
    <name type="scientific">Penicillium oxalicum (strain 114-2 / CGMCC 5302)</name>
    <name type="common">Penicillium decumbens</name>
    <dbReference type="NCBI Taxonomy" id="933388"/>
    <lineage>
        <taxon>Eukaryota</taxon>
        <taxon>Fungi</taxon>
        <taxon>Dikarya</taxon>
        <taxon>Ascomycota</taxon>
        <taxon>Pezizomycotina</taxon>
        <taxon>Eurotiomycetes</taxon>
        <taxon>Eurotiomycetidae</taxon>
        <taxon>Eurotiales</taxon>
        <taxon>Aspergillaceae</taxon>
        <taxon>Penicillium</taxon>
    </lineage>
</organism>
<dbReference type="AlphaFoldDB" id="S7ZA78"/>
<dbReference type="Proteomes" id="UP000019376">
    <property type="component" value="Unassembled WGS sequence"/>
</dbReference>
<evidence type="ECO:0000256" key="1">
    <source>
        <dbReference type="SAM" id="MobiDB-lite"/>
    </source>
</evidence>
<keyword evidence="3" id="KW-1185">Reference proteome</keyword>
<feature type="compositionally biased region" description="Polar residues" evidence="1">
    <location>
        <begin position="147"/>
        <end position="160"/>
    </location>
</feature>
<gene>
    <name evidence="2" type="ORF">PDE_02060</name>
</gene>
<protein>
    <submittedName>
        <fullName evidence="2">Uncharacterized protein</fullName>
    </submittedName>
</protein>
<name>S7ZA78_PENO1</name>
<dbReference type="EMBL" id="KB644409">
    <property type="protein sequence ID" value="EPS27119.1"/>
    <property type="molecule type" value="Genomic_DNA"/>
</dbReference>
<reference evidence="2 3" key="1">
    <citation type="journal article" date="2013" name="PLoS ONE">
        <title>Genomic and secretomic analyses reveal unique features of the lignocellulolytic enzyme system of Penicillium decumbens.</title>
        <authorList>
            <person name="Liu G."/>
            <person name="Zhang L."/>
            <person name="Wei X."/>
            <person name="Zou G."/>
            <person name="Qin Y."/>
            <person name="Ma L."/>
            <person name="Li J."/>
            <person name="Zheng H."/>
            <person name="Wang S."/>
            <person name="Wang C."/>
            <person name="Xun L."/>
            <person name="Zhao G.-P."/>
            <person name="Zhou Z."/>
            <person name="Qu Y."/>
        </authorList>
    </citation>
    <scope>NUCLEOTIDE SEQUENCE [LARGE SCALE GENOMIC DNA]</scope>
    <source>
        <strain evidence="3">114-2 / CGMCC 5302</strain>
    </source>
</reference>